<dbReference type="EMBL" id="JHEG04000001">
    <property type="protein sequence ID" value="KAF3889880.1"/>
    <property type="molecule type" value="Genomic_DNA"/>
</dbReference>
<evidence type="ECO:0000313" key="1">
    <source>
        <dbReference type="EMBL" id="KAF3889880.1"/>
    </source>
</evidence>
<reference evidence="2" key="1">
    <citation type="journal article" date="2015" name="Genome Announc.">
        <title>Draft Genome Sequence of Tolypothrix boutellei Strain VB521301.</title>
        <authorList>
            <person name="Chandrababunaidu M.M."/>
            <person name="Singh D."/>
            <person name="Sen D."/>
            <person name="Bhan S."/>
            <person name="Das S."/>
            <person name="Gupta A."/>
            <person name="Adhikary S.P."/>
            <person name="Tripathy S."/>
        </authorList>
    </citation>
    <scope>NUCLEOTIDE SEQUENCE</scope>
    <source>
        <strain evidence="2">VB521301</strain>
    </source>
</reference>
<organism evidence="2">
    <name type="scientific">Tolypothrix bouteillei VB521301</name>
    <dbReference type="NCBI Taxonomy" id="1479485"/>
    <lineage>
        <taxon>Bacteria</taxon>
        <taxon>Bacillati</taxon>
        <taxon>Cyanobacteriota</taxon>
        <taxon>Cyanophyceae</taxon>
        <taxon>Nostocales</taxon>
        <taxon>Tolypothrichaceae</taxon>
        <taxon>Tolypothrix</taxon>
    </lineage>
</organism>
<dbReference type="STRING" id="1479485.DA73_0236375"/>
<name>A0A0C1R3A6_9CYAN</name>
<comment type="caution">
    <text evidence="2">The sequence shown here is derived from an EMBL/GenBank/DDBJ whole genome shotgun (WGS) entry which is preliminary data.</text>
</comment>
<dbReference type="AlphaFoldDB" id="A0A0C1R3A6"/>
<sequence length="132" mass="15206">MKLTYRGTHYEHNPLNPEVTAGETRGKYRGKAWTRHYPRHIPQTQPIAELKYRGVNYTIGDPLDVELMMLSKQRCKEASVVETGSVKKCANEIAKAHLTSIRRNLEHRLQVAREQGDENLIRLLEDEAKQIA</sequence>
<dbReference type="InterPro" id="IPR025458">
    <property type="entry name" value="DUF4278"/>
</dbReference>
<dbReference type="Proteomes" id="UP000029738">
    <property type="component" value="Unassembled WGS sequence"/>
</dbReference>
<evidence type="ECO:0000313" key="2">
    <source>
        <dbReference type="EMBL" id="KIE06765.1"/>
    </source>
</evidence>
<dbReference type="EMBL" id="JHEG02000059">
    <property type="protein sequence ID" value="KIE06765.1"/>
    <property type="molecule type" value="Genomic_DNA"/>
</dbReference>
<dbReference type="OrthoDB" id="515032at2"/>
<dbReference type="Pfam" id="PF14105">
    <property type="entry name" value="DUF4278"/>
    <property type="match status" value="1"/>
</dbReference>
<evidence type="ECO:0000313" key="3">
    <source>
        <dbReference type="Proteomes" id="UP000029738"/>
    </source>
</evidence>
<accession>A0A0C1R3A6</accession>
<dbReference type="RefSeq" id="WP_038082352.1">
    <property type="nucleotide sequence ID" value="NZ_JHEG04000001.1"/>
</dbReference>
<proteinExistence type="predicted"/>
<reference evidence="1" key="2">
    <citation type="submission" date="2019-11" db="EMBL/GenBank/DDBJ databases">
        <title>Improved Assembly of Tolypothrix boutellei genome.</title>
        <authorList>
            <person name="Sarangi A.N."/>
            <person name="Mukherjee M."/>
            <person name="Ghosh S."/>
            <person name="Singh D."/>
            <person name="Das A."/>
            <person name="Kant S."/>
            <person name="Prusty A."/>
            <person name="Tripathy S."/>
        </authorList>
    </citation>
    <scope>NUCLEOTIDE SEQUENCE</scope>
    <source>
        <strain evidence="1">VB521301</strain>
    </source>
</reference>
<keyword evidence="3" id="KW-1185">Reference proteome</keyword>
<gene>
    <name evidence="2" type="ORF">DA73_0236375</name>
    <name evidence="1" type="ORF">DA73_0400033735</name>
</gene>
<protein>
    <submittedName>
        <fullName evidence="1">DUF4278 domain-containing protein</fullName>
    </submittedName>
</protein>